<comment type="similarity">
    <text evidence="3">Belongs to the HAD-like hydrolase superfamily. CbbY/CbbZ/Gph/YieH family.</text>
</comment>
<dbReference type="NCBIfam" id="TIGR01509">
    <property type="entry name" value="HAD-SF-IA-v3"/>
    <property type="match status" value="1"/>
</dbReference>
<evidence type="ECO:0000256" key="3">
    <source>
        <dbReference type="ARBA" id="ARBA00006171"/>
    </source>
</evidence>
<dbReference type="EC" id="3.1.3.18" evidence="4"/>
<sequence>MTPELVIFDCDGVLVDSEPVTLSFLRDELALRGLDLTLAEVIDQFIGGTLSGVAQKARGMGANLPEGWVDAFYARLYERLAAKTDLMPGVVPLLDRLDAAGIGYCVASNGRVAKMQVTLGQHPNTWARLQGRIFSVEHVGVPKPAPDLFLYAARSLGVEQAHCVVIEDSQTGARAAKAAGMRCFGYAPEGDGAKLATEGAHVFRSMDDLPDLLGL</sequence>
<proteinExistence type="inferred from homology"/>
<evidence type="ECO:0000256" key="4">
    <source>
        <dbReference type="ARBA" id="ARBA00013078"/>
    </source>
</evidence>
<evidence type="ECO:0000256" key="1">
    <source>
        <dbReference type="ARBA" id="ARBA00000830"/>
    </source>
</evidence>
<dbReference type="InterPro" id="IPR050155">
    <property type="entry name" value="HAD-like_hydrolase_sf"/>
</dbReference>
<dbReference type="Pfam" id="PF00702">
    <property type="entry name" value="Hydrolase"/>
    <property type="match status" value="1"/>
</dbReference>
<reference evidence="5 6" key="1">
    <citation type="submission" date="2022-05" db="EMBL/GenBank/DDBJ databases">
        <title>Seasonal and diel survey of microbial diversity of the Tyrrhenian coast.</title>
        <authorList>
            <person name="Gattoni G."/>
            <person name="Corral P."/>
        </authorList>
    </citation>
    <scope>NUCLEOTIDE SEQUENCE [LARGE SCALE GENOMIC DNA]</scope>
    <source>
        <strain evidence="5 6">V10</strain>
    </source>
</reference>
<organism evidence="5 6">
    <name type="scientific">Roseinatronobacter domitianus</name>
    <dbReference type="NCBI Taxonomy" id="2940293"/>
    <lineage>
        <taxon>Bacteria</taxon>
        <taxon>Pseudomonadati</taxon>
        <taxon>Pseudomonadota</taxon>
        <taxon>Alphaproteobacteria</taxon>
        <taxon>Rhodobacterales</taxon>
        <taxon>Paracoccaceae</taxon>
        <taxon>Roseinatronobacter</taxon>
    </lineage>
</organism>
<dbReference type="PANTHER" id="PTHR43434:SF1">
    <property type="entry name" value="PHOSPHOGLYCOLATE PHOSPHATASE"/>
    <property type="match status" value="1"/>
</dbReference>
<comment type="catalytic activity">
    <reaction evidence="1">
        <text>2-phosphoglycolate + H2O = glycolate + phosphate</text>
        <dbReference type="Rhea" id="RHEA:14369"/>
        <dbReference type="ChEBI" id="CHEBI:15377"/>
        <dbReference type="ChEBI" id="CHEBI:29805"/>
        <dbReference type="ChEBI" id="CHEBI:43474"/>
        <dbReference type="ChEBI" id="CHEBI:58033"/>
        <dbReference type="EC" id="3.1.3.18"/>
    </reaction>
</comment>
<dbReference type="Proteomes" id="UP001202550">
    <property type="component" value="Unassembled WGS sequence"/>
</dbReference>
<dbReference type="SUPFAM" id="SSF56784">
    <property type="entry name" value="HAD-like"/>
    <property type="match status" value="1"/>
</dbReference>
<dbReference type="Gene3D" id="1.10.150.240">
    <property type="entry name" value="Putative phosphatase, domain 2"/>
    <property type="match status" value="1"/>
</dbReference>
<dbReference type="EMBL" id="JALZWP010000017">
    <property type="protein sequence ID" value="MCL1629813.1"/>
    <property type="molecule type" value="Genomic_DNA"/>
</dbReference>
<evidence type="ECO:0000313" key="6">
    <source>
        <dbReference type="Proteomes" id="UP001202550"/>
    </source>
</evidence>
<dbReference type="SFLD" id="SFLDS00003">
    <property type="entry name" value="Haloacid_Dehalogenase"/>
    <property type="match status" value="1"/>
</dbReference>
<name>A0ABT0M580_9RHOB</name>
<comment type="caution">
    <text evidence="5">The sequence shown here is derived from an EMBL/GenBank/DDBJ whole genome shotgun (WGS) entry which is preliminary data.</text>
</comment>
<evidence type="ECO:0000256" key="2">
    <source>
        <dbReference type="ARBA" id="ARBA00004818"/>
    </source>
</evidence>
<keyword evidence="6" id="KW-1185">Reference proteome</keyword>
<dbReference type="InterPro" id="IPR023198">
    <property type="entry name" value="PGP-like_dom2"/>
</dbReference>
<protein>
    <recommendedName>
        <fullName evidence="4">phosphoglycolate phosphatase</fullName>
        <ecNumber evidence="4">3.1.3.18</ecNumber>
    </recommendedName>
</protein>
<comment type="pathway">
    <text evidence="2">Organic acid metabolism; glycolate biosynthesis; glycolate from 2-phosphoglycolate: step 1/1.</text>
</comment>
<gene>
    <name evidence="5" type="ORF">M3N55_13830</name>
</gene>
<dbReference type="InterPro" id="IPR006439">
    <property type="entry name" value="HAD-SF_hydro_IA"/>
</dbReference>
<dbReference type="PANTHER" id="PTHR43434">
    <property type="entry name" value="PHOSPHOGLYCOLATE PHOSPHATASE"/>
    <property type="match status" value="1"/>
</dbReference>
<accession>A0ABT0M580</accession>
<dbReference type="Gene3D" id="3.40.50.1000">
    <property type="entry name" value="HAD superfamily/HAD-like"/>
    <property type="match status" value="1"/>
</dbReference>
<dbReference type="SFLD" id="SFLDG01135">
    <property type="entry name" value="C1.5.6:_HAD__Beta-PGM__Phospha"/>
    <property type="match status" value="1"/>
</dbReference>
<dbReference type="InterPro" id="IPR023214">
    <property type="entry name" value="HAD_sf"/>
</dbReference>
<evidence type="ECO:0000313" key="5">
    <source>
        <dbReference type="EMBL" id="MCL1629813.1"/>
    </source>
</evidence>
<dbReference type="RefSeq" id="WP_249060073.1">
    <property type="nucleotide sequence ID" value="NZ_JALZWP010000017.1"/>
</dbReference>
<dbReference type="InterPro" id="IPR036412">
    <property type="entry name" value="HAD-like_sf"/>
</dbReference>
<dbReference type="SFLD" id="SFLDG01129">
    <property type="entry name" value="C1.5:_HAD__Beta-PGM__Phosphata"/>
    <property type="match status" value="1"/>
</dbReference>